<evidence type="ECO:0000313" key="5">
    <source>
        <dbReference type="Proteomes" id="UP001501671"/>
    </source>
</evidence>
<dbReference type="InterPro" id="IPR052383">
    <property type="entry name" value="Anti-sigma-E_RseA-like"/>
</dbReference>
<reference evidence="5" key="1">
    <citation type="journal article" date="2019" name="Int. J. Syst. Evol. Microbiol.">
        <title>The Global Catalogue of Microorganisms (GCM) 10K type strain sequencing project: providing services to taxonomists for standard genome sequencing and annotation.</title>
        <authorList>
            <consortium name="The Broad Institute Genomics Platform"/>
            <consortium name="The Broad Institute Genome Sequencing Center for Infectious Disease"/>
            <person name="Wu L."/>
            <person name="Ma J."/>
        </authorList>
    </citation>
    <scope>NUCLEOTIDE SEQUENCE [LARGE SCALE GENOMIC DNA]</scope>
    <source>
        <strain evidence="5">JCM 17666</strain>
    </source>
</reference>
<evidence type="ECO:0000256" key="1">
    <source>
        <dbReference type="SAM" id="MobiDB-lite"/>
    </source>
</evidence>
<dbReference type="SUPFAM" id="SSF89069">
    <property type="entry name" value="N-terminal, cytoplasmic domain of anti-sigmaE factor RseA"/>
    <property type="match status" value="1"/>
</dbReference>
<name>A0ABP8HFF8_9BURK</name>
<sequence length="224" mass="23896">MTSRQQAYRPATAAEVKEMQVTSRSGTASSFTDGAAGIPEPEWLSGFMDGEAEDPDGELPAFLDTAEGRARWDTYHLIGDVLRTPELAQPMSAAFQQRLAQALAQEPAIIAAPRRSKSRRFMARYGFPGLAAAAAVASVTWVAQPFFGTPSDAPRLAVQAAAPPAGTVAGITPVAATQPAVSNRIDPGFEMSLAEYLEAHRQISGRSAIREISNTSYESQEGQR</sequence>
<organism evidence="4 5">
    <name type="scientific">Pigmentiphaga soli</name>
    <dbReference type="NCBI Taxonomy" id="1007095"/>
    <lineage>
        <taxon>Bacteria</taxon>
        <taxon>Pseudomonadati</taxon>
        <taxon>Pseudomonadota</taxon>
        <taxon>Betaproteobacteria</taxon>
        <taxon>Burkholderiales</taxon>
        <taxon>Alcaligenaceae</taxon>
        <taxon>Pigmentiphaga</taxon>
    </lineage>
</organism>
<proteinExistence type="predicted"/>
<keyword evidence="2" id="KW-0812">Transmembrane</keyword>
<dbReference type="CDD" id="cd16328">
    <property type="entry name" value="RseA_N"/>
    <property type="match status" value="1"/>
</dbReference>
<dbReference type="InterPro" id="IPR005572">
    <property type="entry name" value="Anti-sigma_E_RseA_N"/>
</dbReference>
<feature type="region of interest" description="Disordered" evidence="1">
    <location>
        <begin position="1"/>
        <end position="36"/>
    </location>
</feature>
<evidence type="ECO:0000259" key="3">
    <source>
        <dbReference type="Pfam" id="PF03872"/>
    </source>
</evidence>
<dbReference type="EMBL" id="BAABFO010000020">
    <property type="protein sequence ID" value="GAA4338576.1"/>
    <property type="molecule type" value="Genomic_DNA"/>
</dbReference>
<keyword evidence="2" id="KW-1133">Transmembrane helix</keyword>
<comment type="caution">
    <text evidence="4">The sequence shown here is derived from an EMBL/GenBank/DDBJ whole genome shotgun (WGS) entry which is preliminary data.</text>
</comment>
<gene>
    <name evidence="4" type="ORF">GCM10023144_35790</name>
</gene>
<evidence type="ECO:0000256" key="2">
    <source>
        <dbReference type="SAM" id="Phobius"/>
    </source>
</evidence>
<feature type="compositionally biased region" description="Polar residues" evidence="1">
    <location>
        <begin position="20"/>
        <end position="32"/>
    </location>
</feature>
<dbReference type="Pfam" id="PF03872">
    <property type="entry name" value="RseA_N"/>
    <property type="match status" value="1"/>
</dbReference>
<feature type="transmembrane region" description="Helical" evidence="2">
    <location>
        <begin position="125"/>
        <end position="147"/>
    </location>
</feature>
<accession>A0ABP8HFF8</accession>
<keyword evidence="2" id="KW-0472">Membrane</keyword>
<keyword evidence="5" id="KW-1185">Reference proteome</keyword>
<feature type="domain" description="Anti sigma-E protein RseA N-terminal" evidence="3">
    <location>
        <begin position="42"/>
        <end position="114"/>
    </location>
</feature>
<dbReference type="InterPro" id="IPR036147">
    <property type="entry name" value="Anti-sigma_E_RseA_N_sf"/>
</dbReference>
<protein>
    <submittedName>
        <fullName evidence="4">Sigma-E factor negative regulatory protein</fullName>
    </submittedName>
</protein>
<dbReference type="PANTHER" id="PTHR38104:SF1">
    <property type="entry name" value="ANTI-SIGMA-E FACTOR RSEA"/>
    <property type="match status" value="1"/>
</dbReference>
<dbReference type="PANTHER" id="PTHR38104">
    <property type="match status" value="1"/>
</dbReference>
<dbReference type="Gene3D" id="1.10.10.880">
    <property type="entry name" value="Anti sigma-E protein RseA, N-terminal domain"/>
    <property type="match status" value="1"/>
</dbReference>
<evidence type="ECO:0000313" key="4">
    <source>
        <dbReference type="EMBL" id="GAA4338576.1"/>
    </source>
</evidence>
<dbReference type="Proteomes" id="UP001501671">
    <property type="component" value="Unassembled WGS sequence"/>
</dbReference>